<dbReference type="AlphaFoldDB" id="A0A6M3K770"/>
<protein>
    <recommendedName>
        <fullName evidence="2">Replicative helicase inhibitor G39P N-terminal domain-containing protein</fullName>
    </recommendedName>
</protein>
<name>A0A6M3K770_9ZZZZ</name>
<accession>A0A6M3K770</accession>
<evidence type="ECO:0008006" key="2">
    <source>
        <dbReference type="Google" id="ProtNLM"/>
    </source>
</evidence>
<organism evidence="1">
    <name type="scientific">viral metagenome</name>
    <dbReference type="NCBI Taxonomy" id="1070528"/>
    <lineage>
        <taxon>unclassified sequences</taxon>
        <taxon>metagenomes</taxon>
        <taxon>organismal metagenomes</taxon>
    </lineage>
</organism>
<dbReference type="EMBL" id="MT142293">
    <property type="protein sequence ID" value="QJA77632.1"/>
    <property type="molecule type" value="Genomic_DNA"/>
</dbReference>
<evidence type="ECO:0000313" key="1">
    <source>
        <dbReference type="EMBL" id="QJA77632.1"/>
    </source>
</evidence>
<proteinExistence type="predicted"/>
<reference evidence="1" key="1">
    <citation type="submission" date="2020-03" db="EMBL/GenBank/DDBJ databases">
        <title>The deep terrestrial virosphere.</title>
        <authorList>
            <person name="Holmfeldt K."/>
            <person name="Nilsson E."/>
            <person name="Simone D."/>
            <person name="Lopez-Fernandez M."/>
            <person name="Wu X."/>
            <person name="de Brujin I."/>
            <person name="Lundin D."/>
            <person name="Andersson A."/>
            <person name="Bertilsson S."/>
            <person name="Dopson M."/>
        </authorList>
    </citation>
    <scope>NUCLEOTIDE SEQUENCE</scope>
    <source>
        <strain evidence="1">MM415A01256</strain>
    </source>
</reference>
<gene>
    <name evidence="1" type="ORF">MM415A01256_0014</name>
</gene>
<sequence>MNDKERFAKLMVILAEIFTPDKTVSKEKIEVYHESLRRFTIDDIEQAAKRIINTKTFHAFPLPAEFISVIEEGANSDSEIKGLEAWSEICRHASVMGYFEPTCSDPLIQHAVDMAFGGLRKFGEHSPDQDPANRKHFLNVYKRLLTREKERRLEEGVTPGQLAEGDNEE</sequence>